<dbReference type="InterPro" id="IPR013766">
    <property type="entry name" value="Thioredoxin_domain"/>
</dbReference>
<dbReference type="InterPro" id="IPR036249">
    <property type="entry name" value="Thioredoxin-like_sf"/>
</dbReference>
<organism evidence="6 7">
    <name type="scientific">Mucilaginibacter polytrichastri</name>
    <dbReference type="NCBI Taxonomy" id="1302689"/>
    <lineage>
        <taxon>Bacteria</taxon>
        <taxon>Pseudomonadati</taxon>
        <taxon>Bacteroidota</taxon>
        <taxon>Sphingobacteriia</taxon>
        <taxon>Sphingobacteriales</taxon>
        <taxon>Sphingobacteriaceae</taxon>
        <taxon>Mucilaginibacter</taxon>
    </lineage>
</organism>
<accession>A0A1Q6A454</accession>
<gene>
    <name evidence="6" type="ORF">RG47T_4255</name>
</gene>
<reference evidence="6 7" key="1">
    <citation type="submission" date="2016-11" db="EMBL/GenBank/DDBJ databases">
        <title>Whole Genome Sequencing of Mucilaginibacter polytrichastri RG4-7(T) isolated from the moss sample.</title>
        <authorList>
            <person name="Li Y."/>
        </authorList>
    </citation>
    <scope>NUCLEOTIDE SEQUENCE [LARGE SCALE GENOMIC DNA]</scope>
    <source>
        <strain evidence="6 7">RG4-7</strain>
    </source>
</reference>
<comment type="subcellular location">
    <subcellularLocation>
        <location evidence="1">Cell envelope</location>
    </subcellularLocation>
</comment>
<dbReference type="PROSITE" id="PS00194">
    <property type="entry name" value="THIOREDOXIN_1"/>
    <property type="match status" value="1"/>
</dbReference>
<dbReference type="CDD" id="cd02966">
    <property type="entry name" value="TlpA_like_family"/>
    <property type="match status" value="1"/>
</dbReference>
<evidence type="ECO:0000256" key="3">
    <source>
        <dbReference type="ARBA" id="ARBA00023157"/>
    </source>
</evidence>
<dbReference type="Gene3D" id="3.40.30.10">
    <property type="entry name" value="Glutaredoxin"/>
    <property type="match status" value="1"/>
</dbReference>
<dbReference type="GO" id="GO:0016209">
    <property type="term" value="F:antioxidant activity"/>
    <property type="evidence" value="ECO:0007669"/>
    <property type="project" value="InterPro"/>
</dbReference>
<proteinExistence type="predicted"/>
<dbReference type="PROSITE" id="PS51352">
    <property type="entry name" value="THIOREDOXIN_2"/>
    <property type="match status" value="1"/>
</dbReference>
<feature type="domain" description="Thioredoxin" evidence="5">
    <location>
        <begin position="86"/>
        <end position="226"/>
    </location>
</feature>
<dbReference type="SUPFAM" id="SSF52833">
    <property type="entry name" value="Thioredoxin-like"/>
    <property type="match status" value="1"/>
</dbReference>
<dbReference type="RefSeq" id="WP_074491317.1">
    <property type="nucleotide sequence ID" value="NZ_FPAM01000009.1"/>
</dbReference>
<evidence type="ECO:0000256" key="4">
    <source>
        <dbReference type="ARBA" id="ARBA00023284"/>
    </source>
</evidence>
<dbReference type="EMBL" id="MPPL01000001">
    <property type="protein sequence ID" value="OKS88777.1"/>
    <property type="molecule type" value="Genomic_DNA"/>
</dbReference>
<keyword evidence="7" id="KW-1185">Reference proteome</keyword>
<keyword evidence="4" id="KW-0676">Redox-active center</keyword>
<keyword evidence="3" id="KW-1015">Disulfide bond</keyword>
<evidence type="ECO:0000259" key="5">
    <source>
        <dbReference type="PROSITE" id="PS51352"/>
    </source>
</evidence>
<evidence type="ECO:0000256" key="1">
    <source>
        <dbReference type="ARBA" id="ARBA00004196"/>
    </source>
</evidence>
<dbReference type="OrthoDB" id="750178at2"/>
<evidence type="ECO:0000313" key="6">
    <source>
        <dbReference type="EMBL" id="OKS88777.1"/>
    </source>
</evidence>
<dbReference type="AlphaFoldDB" id="A0A1Q6A454"/>
<dbReference type="InterPro" id="IPR000866">
    <property type="entry name" value="AhpC/TSA"/>
</dbReference>
<dbReference type="PANTHER" id="PTHR42852">
    <property type="entry name" value="THIOL:DISULFIDE INTERCHANGE PROTEIN DSBE"/>
    <property type="match status" value="1"/>
</dbReference>
<dbReference type="PANTHER" id="PTHR42852:SF6">
    <property type="entry name" value="THIOL:DISULFIDE INTERCHANGE PROTEIN DSBE"/>
    <property type="match status" value="1"/>
</dbReference>
<evidence type="ECO:0000313" key="7">
    <source>
        <dbReference type="Proteomes" id="UP000186720"/>
    </source>
</evidence>
<dbReference type="Pfam" id="PF00578">
    <property type="entry name" value="AhpC-TSA"/>
    <property type="match status" value="1"/>
</dbReference>
<name>A0A1Q6A454_9SPHI</name>
<dbReference type="InterPro" id="IPR017937">
    <property type="entry name" value="Thioredoxin_CS"/>
</dbReference>
<sequence>MHSDTAYESSQRARFTKAVDAKLDAMTVYIKQNPGSFLSLAALSEIAGPNPDPAKIEPLFKSLSPQLQNNTSGQQLAKTIATAKVTAIGAMAPVFTQNDVNDKPVSLTDLRGKYVLIDFWASWCGPCRAENPNVVKAYEKYKDKNFTVLGVSLDQPGKKDAWMSAIKADGLTWTEVSDLQFWQNTVARQYGVLAIPQNFLVDPSGKIIGKNLRGDDLYKKLASLFN</sequence>
<dbReference type="InterPro" id="IPR050553">
    <property type="entry name" value="Thioredoxin_ResA/DsbE_sf"/>
</dbReference>
<protein>
    <recommendedName>
        <fullName evidence="5">Thioredoxin domain-containing protein</fullName>
    </recommendedName>
</protein>
<dbReference type="STRING" id="1302689.RG47T_4255"/>
<dbReference type="GO" id="GO:0030313">
    <property type="term" value="C:cell envelope"/>
    <property type="evidence" value="ECO:0007669"/>
    <property type="project" value="UniProtKB-SubCell"/>
</dbReference>
<dbReference type="GO" id="GO:0016491">
    <property type="term" value="F:oxidoreductase activity"/>
    <property type="evidence" value="ECO:0007669"/>
    <property type="project" value="InterPro"/>
</dbReference>
<evidence type="ECO:0000256" key="2">
    <source>
        <dbReference type="ARBA" id="ARBA00022748"/>
    </source>
</evidence>
<dbReference type="GO" id="GO:0017004">
    <property type="term" value="P:cytochrome complex assembly"/>
    <property type="evidence" value="ECO:0007669"/>
    <property type="project" value="UniProtKB-KW"/>
</dbReference>
<dbReference type="Proteomes" id="UP000186720">
    <property type="component" value="Unassembled WGS sequence"/>
</dbReference>
<keyword evidence="2" id="KW-0201">Cytochrome c-type biogenesis</keyword>
<comment type="caution">
    <text evidence="6">The sequence shown here is derived from an EMBL/GenBank/DDBJ whole genome shotgun (WGS) entry which is preliminary data.</text>
</comment>